<evidence type="ECO:0000256" key="1">
    <source>
        <dbReference type="SAM" id="Phobius"/>
    </source>
</evidence>
<gene>
    <name evidence="2" type="ORF">Indivirus_5_55</name>
</gene>
<keyword evidence="1" id="KW-0472">Membrane</keyword>
<evidence type="ECO:0000313" key="2">
    <source>
        <dbReference type="EMBL" id="ARF09932.1"/>
    </source>
</evidence>
<protein>
    <submittedName>
        <fullName evidence="2">Uncharacterized protein</fullName>
    </submittedName>
</protein>
<name>A0A1V0SE06_9VIRU</name>
<keyword evidence="1" id="KW-1133">Transmembrane helix</keyword>
<organism evidence="2">
    <name type="scientific">Indivirus ILV1</name>
    <dbReference type="NCBI Taxonomy" id="1977633"/>
    <lineage>
        <taxon>Viruses</taxon>
        <taxon>Varidnaviria</taxon>
        <taxon>Bamfordvirae</taxon>
        <taxon>Nucleocytoviricota</taxon>
        <taxon>Megaviricetes</taxon>
        <taxon>Imitervirales</taxon>
        <taxon>Mimiviridae</taxon>
        <taxon>Klosneuvirinae</taxon>
        <taxon>Indivirus</taxon>
    </lineage>
</organism>
<reference evidence="2" key="1">
    <citation type="journal article" date="2017" name="Science">
        <title>Giant viruses with an expanded complement of translation system components.</title>
        <authorList>
            <person name="Schulz F."/>
            <person name="Yutin N."/>
            <person name="Ivanova N.N."/>
            <person name="Ortega D.R."/>
            <person name="Lee T.K."/>
            <person name="Vierheilig J."/>
            <person name="Daims H."/>
            <person name="Horn M."/>
            <person name="Wagner M."/>
            <person name="Jensen G.J."/>
            <person name="Kyrpides N.C."/>
            <person name="Koonin E.V."/>
            <person name="Woyke T."/>
        </authorList>
    </citation>
    <scope>NUCLEOTIDE SEQUENCE</scope>
    <source>
        <strain evidence="2">ILV1</strain>
    </source>
</reference>
<keyword evidence="1" id="KW-0812">Transmembrane</keyword>
<proteinExistence type="predicted"/>
<accession>A0A1V0SE06</accession>
<feature type="transmembrane region" description="Helical" evidence="1">
    <location>
        <begin position="6"/>
        <end position="23"/>
    </location>
</feature>
<dbReference type="EMBL" id="KY684089">
    <property type="protein sequence ID" value="ARF09932.1"/>
    <property type="molecule type" value="Genomic_DNA"/>
</dbReference>
<sequence>MTEQWIIFVLVVIIVMLSIVKTNRQIDKENTIKTLIRQAARWSLASTQDESSMISVLHANYGAGYLWAVRDIATDDEIKNTTGVDILKFRDEITKIQDNATKKMAKLCPNYAPKSTYLSEIAGDV</sequence>